<sequence>MFFGLISVAVVQLLTFSVKQCVADNSLTTLPFSFTLAALNTTLPNANSTGAPLVLAIDGAEDGAEFYATSTYHTWPINDFPSLGLVEGSLKAFFFDSTGGLTPNGTDTASAGGELGWLSEAISPPPVARVFSAVEVPAHERPLLAVHGFHDLWTLCPFDDGSSQTKVIFNVTANVVNPPPFPEFNPANCYGVVINILVAPSFVSPSPSTEDMQLQLHIAIFTSLLALAVNQCTTQGAITNLPFKFTLAALNTTLPNANNTGAPLVLGQNGADDGIEFYVTSTYASYPYDDYPSIGLVDGSLRAYRADGSWNTNATNVTSGNELGWVTTTLYTSSGPQVYSAVRLPAYEHPILAAHGFHDLWSLCPFPAPLPQTNIIFNVTADVVNPPPFQLFDPADCYGVIITILAS</sequence>
<feature type="chain" id="PRO_5019374852" description="Cellobiose dehydrogenase cytochrome domain-containing protein" evidence="1">
    <location>
        <begin position="24"/>
        <end position="407"/>
    </location>
</feature>
<dbReference type="OrthoDB" id="2844016at2759"/>
<protein>
    <recommendedName>
        <fullName evidence="4">Cellobiose dehydrogenase cytochrome domain-containing protein</fullName>
    </recommendedName>
</protein>
<dbReference type="InParanoid" id="A0A409XYI3"/>
<accession>A0A409XYI3</accession>
<name>A0A409XYI3_9AGAR</name>
<evidence type="ECO:0008006" key="4">
    <source>
        <dbReference type="Google" id="ProtNLM"/>
    </source>
</evidence>
<evidence type="ECO:0000313" key="3">
    <source>
        <dbReference type="Proteomes" id="UP000284706"/>
    </source>
</evidence>
<dbReference type="Proteomes" id="UP000284706">
    <property type="component" value="Unassembled WGS sequence"/>
</dbReference>
<dbReference type="AlphaFoldDB" id="A0A409XYI3"/>
<evidence type="ECO:0000256" key="1">
    <source>
        <dbReference type="SAM" id="SignalP"/>
    </source>
</evidence>
<gene>
    <name evidence="2" type="ORF">CVT26_015889</name>
</gene>
<keyword evidence="1" id="KW-0732">Signal</keyword>
<feature type="signal peptide" evidence="1">
    <location>
        <begin position="1"/>
        <end position="23"/>
    </location>
</feature>
<organism evidence="2 3">
    <name type="scientific">Gymnopilus dilepis</name>
    <dbReference type="NCBI Taxonomy" id="231916"/>
    <lineage>
        <taxon>Eukaryota</taxon>
        <taxon>Fungi</taxon>
        <taxon>Dikarya</taxon>
        <taxon>Basidiomycota</taxon>
        <taxon>Agaricomycotina</taxon>
        <taxon>Agaricomycetes</taxon>
        <taxon>Agaricomycetidae</taxon>
        <taxon>Agaricales</taxon>
        <taxon>Agaricineae</taxon>
        <taxon>Hymenogastraceae</taxon>
        <taxon>Gymnopilus</taxon>
    </lineage>
</organism>
<proteinExistence type="predicted"/>
<evidence type="ECO:0000313" key="2">
    <source>
        <dbReference type="EMBL" id="PPQ95789.1"/>
    </source>
</evidence>
<keyword evidence="3" id="KW-1185">Reference proteome</keyword>
<reference evidence="2 3" key="1">
    <citation type="journal article" date="2018" name="Evol. Lett.">
        <title>Horizontal gene cluster transfer increased hallucinogenic mushroom diversity.</title>
        <authorList>
            <person name="Reynolds H.T."/>
            <person name="Vijayakumar V."/>
            <person name="Gluck-Thaler E."/>
            <person name="Korotkin H.B."/>
            <person name="Matheny P.B."/>
            <person name="Slot J.C."/>
        </authorList>
    </citation>
    <scope>NUCLEOTIDE SEQUENCE [LARGE SCALE GENOMIC DNA]</scope>
    <source>
        <strain evidence="2 3">SRW20</strain>
    </source>
</reference>
<comment type="caution">
    <text evidence="2">The sequence shown here is derived from an EMBL/GenBank/DDBJ whole genome shotgun (WGS) entry which is preliminary data.</text>
</comment>
<dbReference type="EMBL" id="NHYE01001413">
    <property type="protein sequence ID" value="PPQ95789.1"/>
    <property type="molecule type" value="Genomic_DNA"/>
</dbReference>